<accession>A0A835JS32</accession>
<dbReference type="Proteomes" id="UP000657918">
    <property type="component" value="Unassembled WGS sequence"/>
</dbReference>
<evidence type="ECO:0000313" key="3">
    <source>
        <dbReference type="Proteomes" id="UP000657918"/>
    </source>
</evidence>
<evidence type="ECO:0000313" key="2">
    <source>
        <dbReference type="EMBL" id="KAF9674191.1"/>
    </source>
</evidence>
<evidence type="ECO:0000256" key="1">
    <source>
        <dbReference type="SAM" id="Phobius"/>
    </source>
</evidence>
<keyword evidence="1" id="KW-1133">Transmembrane helix</keyword>
<keyword evidence="1" id="KW-0472">Membrane</keyword>
<protein>
    <submittedName>
        <fullName evidence="2">Uncharacterized protein</fullName>
    </submittedName>
</protein>
<keyword evidence="1" id="KW-0812">Transmembrane</keyword>
<feature type="transmembrane region" description="Helical" evidence="1">
    <location>
        <begin position="120"/>
        <end position="140"/>
    </location>
</feature>
<organism evidence="2 3">
    <name type="scientific">Salix dunnii</name>
    <dbReference type="NCBI Taxonomy" id="1413687"/>
    <lineage>
        <taxon>Eukaryota</taxon>
        <taxon>Viridiplantae</taxon>
        <taxon>Streptophyta</taxon>
        <taxon>Embryophyta</taxon>
        <taxon>Tracheophyta</taxon>
        <taxon>Spermatophyta</taxon>
        <taxon>Magnoliopsida</taxon>
        <taxon>eudicotyledons</taxon>
        <taxon>Gunneridae</taxon>
        <taxon>Pentapetalae</taxon>
        <taxon>rosids</taxon>
        <taxon>fabids</taxon>
        <taxon>Malpighiales</taxon>
        <taxon>Salicaceae</taxon>
        <taxon>Saliceae</taxon>
        <taxon>Salix</taxon>
    </lineage>
</organism>
<sequence length="188" mass="20859">MEKAFFKWDSLDIITIKYNLLLTPTAKLSSVQKAPPFVLTTTAIATPRGFKTIKGHEAIGKNERFHRALYKPIPPPTDQITTCHPFTLDFDTLPASVKIKRHPLYPAGFITKNGKTSMKLNFSVIFFLITTGMLLTMPGADARAPARCPRMIDCNSVCQGFPYKCVDGKCICGWRGYSPVTGFNPAIN</sequence>
<comment type="caution">
    <text evidence="2">The sequence shown here is derived from an EMBL/GenBank/DDBJ whole genome shotgun (WGS) entry which is preliminary data.</text>
</comment>
<name>A0A835JS32_9ROSI</name>
<keyword evidence="3" id="KW-1185">Reference proteome</keyword>
<proteinExistence type="predicted"/>
<gene>
    <name evidence="2" type="ORF">SADUNF_Sadunf10G0101800</name>
</gene>
<dbReference type="EMBL" id="JADGMS010000010">
    <property type="protein sequence ID" value="KAF9674191.1"/>
    <property type="molecule type" value="Genomic_DNA"/>
</dbReference>
<dbReference type="OrthoDB" id="1638417at2759"/>
<reference evidence="2 3" key="1">
    <citation type="submission" date="2020-10" db="EMBL/GenBank/DDBJ databases">
        <title>Plant Genome Project.</title>
        <authorList>
            <person name="Zhang R.-G."/>
        </authorList>
    </citation>
    <scope>NUCLEOTIDE SEQUENCE [LARGE SCALE GENOMIC DNA]</scope>
    <source>
        <strain evidence="2">FAFU-HL-1</strain>
        <tissue evidence="2">Leaf</tissue>
    </source>
</reference>
<dbReference type="AlphaFoldDB" id="A0A835JS32"/>